<dbReference type="Proteomes" id="UP001415857">
    <property type="component" value="Unassembled WGS sequence"/>
</dbReference>
<dbReference type="SUPFAM" id="SSF56399">
    <property type="entry name" value="ADP-ribosylation"/>
    <property type="match status" value="1"/>
</dbReference>
<sequence length="154" mass="16453">MERLLVDGNELLRFHGAIITCSLGNDGVSTICDKKFCGVCRVIGSNVPVQAGFSSLCQKSWEAHENGTVECLPNGVSARKAIILCRVIAGRIARTHEHGLVDGEEGGFDSVVRSTGCKSKSSEELIVFNSSAVLPCFVVIYTVPSSSFGKMQSK</sequence>
<protein>
    <submittedName>
        <fullName evidence="1">Uncharacterized protein</fullName>
    </submittedName>
</protein>
<evidence type="ECO:0000313" key="2">
    <source>
        <dbReference type="Proteomes" id="UP001415857"/>
    </source>
</evidence>
<dbReference type="PANTHER" id="PTHR31681:SF51">
    <property type="entry name" value="PARP CATALYTIC DOMAIN-CONTAINING PROTEIN"/>
    <property type="match status" value="1"/>
</dbReference>
<dbReference type="AlphaFoldDB" id="A0AAP0X659"/>
<keyword evidence="2" id="KW-1185">Reference proteome</keyword>
<evidence type="ECO:0000313" key="1">
    <source>
        <dbReference type="EMBL" id="KAK9290917.1"/>
    </source>
</evidence>
<dbReference type="EMBL" id="JBBPBK010000002">
    <property type="protein sequence ID" value="KAK9290917.1"/>
    <property type="molecule type" value="Genomic_DNA"/>
</dbReference>
<dbReference type="PANTHER" id="PTHR31681">
    <property type="entry name" value="C2H2-LIKE ZINC FINGER PROTEIN"/>
    <property type="match status" value="1"/>
</dbReference>
<reference evidence="1 2" key="1">
    <citation type="journal article" date="2024" name="Plant J.">
        <title>Genome sequences and population genomics reveal climatic adaptation and genomic divergence between two closely related sweetgum species.</title>
        <authorList>
            <person name="Xu W.Q."/>
            <person name="Ren C.Q."/>
            <person name="Zhang X.Y."/>
            <person name="Comes H.P."/>
            <person name="Liu X.H."/>
            <person name="Li Y.G."/>
            <person name="Kettle C.J."/>
            <person name="Jalonen R."/>
            <person name="Gaisberger H."/>
            <person name="Ma Y.Z."/>
            <person name="Qiu Y.X."/>
        </authorList>
    </citation>
    <scope>NUCLEOTIDE SEQUENCE [LARGE SCALE GENOMIC DNA]</scope>
    <source>
        <strain evidence="1">Hangzhou</strain>
    </source>
</reference>
<dbReference type="Gene3D" id="3.90.228.10">
    <property type="match status" value="1"/>
</dbReference>
<accession>A0AAP0X659</accession>
<comment type="caution">
    <text evidence="1">The sequence shown here is derived from an EMBL/GenBank/DDBJ whole genome shotgun (WGS) entry which is preliminary data.</text>
</comment>
<organism evidence="1 2">
    <name type="scientific">Liquidambar formosana</name>
    <name type="common">Formosan gum</name>
    <dbReference type="NCBI Taxonomy" id="63359"/>
    <lineage>
        <taxon>Eukaryota</taxon>
        <taxon>Viridiplantae</taxon>
        <taxon>Streptophyta</taxon>
        <taxon>Embryophyta</taxon>
        <taxon>Tracheophyta</taxon>
        <taxon>Spermatophyta</taxon>
        <taxon>Magnoliopsida</taxon>
        <taxon>eudicotyledons</taxon>
        <taxon>Gunneridae</taxon>
        <taxon>Pentapetalae</taxon>
        <taxon>Saxifragales</taxon>
        <taxon>Altingiaceae</taxon>
        <taxon>Liquidambar</taxon>
    </lineage>
</organism>
<proteinExistence type="predicted"/>
<name>A0AAP0X659_LIQFO</name>
<gene>
    <name evidence="1" type="ORF">L1049_009096</name>
</gene>